<feature type="transmembrane region" description="Helical" evidence="1">
    <location>
        <begin position="12"/>
        <end position="30"/>
    </location>
</feature>
<sequence>MKRVFAQLKPYIFPIMVSLIFLSFVGYKLFKPGYIIFTDVTESLDIRSTFQKYIYTYSDDMGESLAEKARIPLFYLIYSVYKIFYFNPASFIKVKILVLMALTLFSFIFSLKLLEKHLETDTKKNLWITATTFGALFYITNYWFTNRILHFYLFFSSVTIPINFALFYIYLHSEKRDFRKLIYLIFFLSIFTATPHTVLFEFVIFFTLSIVYIFTSSWSQTKNRILPLIYFFIPLYFLTNLHWILPFAISKSAPDAVWSKTITNLLSKNAEIINSVRLMGYWLVDIKDYFIQNNSVIPYIQIVLTFFPLAILTATIILFRKKVISKLLLVLFLLSTFLCTSGFITNKLYFYLMFDSPVKNFGWLFREYDKFGIILAFVYSICISLLAYKMLGNKILKYLFVAIFTLLIASQLYFLNSQLDKNFRSTIVPEDFFKVNYLLRQDNELYNTAWYPGTPKPTWVDTKEVRFIFSNKVSDKPSITTRSELIYYLDYIFSNTNLEEINVGKALDIVGVKYLVARKDESLFVSEDLVNKLDKQESLEKVFSGNYLVLFKNKEFTGLFKTYKNQIIADMGLNILKSLDFYNIDTKNTLINFTDDFSNLNISKYFILNDPLNYKINKFSNRFVYPANYVSEVENGNADKWRKASLKNLNHAESSFFFNNLGVTNNQFDYDNLVVNARDGWEKVDNGKKPISTMQIKFSDHNNVTIDGKEISYTSKPGDFKYYWDTIRSDRFSTKKIKAIHIKFDSNIDKSLIPHFKVSSYLNDDRVDIKFIYPDENGDVDNIVKIPAEATEADFSMWTLSATGKGYDYKLEGFEVLDISDNVKPLTLSFKTKNYCGSSECVLLARTLNNKRGGDIQFNVDEKYFGVNTKLAEESDVSKESVESVYKWANLGSFRSSKSALSINLLNINGFNSVNAFALLTKNEYEDLINENANDENLSESSGSTTIKAEKVNPAKYKLQIDTDNKPFVLGFSKPFSKNWLANGKESKLINGFINGWELKDSDKNGVTVEYKPEKFFHIGLVISVSTTVLLLFWLIYSFRKDKP</sequence>
<feature type="transmembrane region" description="Helical" evidence="1">
    <location>
        <begin position="225"/>
        <end position="245"/>
    </location>
</feature>
<proteinExistence type="predicted"/>
<dbReference type="Proteomes" id="UP000177763">
    <property type="component" value="Unassembled WGS sequence"/>
</dbReference>
<feature type="transmembrane region" description="Helical" evidence="1">
    <location>
        <begin position="96"/>
        <end position="114"/>
    </location>
</feature>
<dbReference type="EMBL" id="MEVN01000023">
    <property type="protein sequence ID" value="OGC57041.1"/>
    <property type="molecule type" value="Genomic_DNA"/>
</dbReference>
<feature type="transmembrane region" description="Helical" evidence="1">
    <location>
        <begin position="327"/>
        <end position="351"/>
    </location>
</feature>
<dbReference type="AlphaFoldDB" id="A0A1F4VIL0"/>
<name>A0A1F4VIL0_UNCKA</name>
<comment type="caution">
    <text evidence="2">The sequence shown here is derived from an EMBL/GenBank/DDBJ whole genome shotgun (WGS) entry which is preliminary data.</text>
</comment>
<evidence type="ECO:0000313" key="3">
    <source>
        <dbReference type="Proteomes" id="UP000177763"/>
    </source>
</evidence>
<feature type="transmembrane region" description="Helical" evidence="1">
    <location>
        <begin position="126"/>
        <end position="144"/>
    </location>
</feature>
<gene>
    <name evidence="2" type="ORF">A3H26_03430</name>
</gene>
<keyword evidence="1" id="KW-1133">Transmembrane helix</keyword>
<feature type="transmembrane region" description="Helical" evidence="1">
    <location>
        <begin position="395"/>
        <end position="415"/>
    </location>
</feature>
<feature type="transmembrane region" description="Helical" evidence="1">
    <location>
        <begin position="1016"/>
        <end position="1037"/>
    </location>
</feature>
<reference evidence="2 3" key="1">
    <citation type="journal article" date="2016" name="Nat. Commun.">
        <title>Thousands of microbial genomes shed light on interconnected biogeochemical processes in an aquifer system.</title>
        <authorList>
            <person name="Anantharaman K."/>
            <person name="Brown C.T."/>
            <person name="Hug L.A."/>
            <person name="Sharon I."/>
            <person name="Castelle C.J."/>
            <person name="Probst A.J."/>
            <person name="Thomas B.C."/>
            <person name="Singh A."/>
            <person name="Wilkins M.J."/>
            <person name="Karaoz U."/>
            <person name="Brodie E.L."/>
            <person name="Williams K.H."/>
            <person name="Hubbard S.S."/>
            <person name="Banfield J.F."/>
        </authorList>
    </citation>
    <scope>NUCLEOTIDE SEQUENCE [LARGE SCALE GENOMIC DNA]</scope>
</reference>
<feature type="transmembrane region" description="Helical" evidence="1">
    <location>
        <begin position="371"/>
        <end position="388"/>
    </location>
</feature>
<evidence type="ECO:0008006" key="4">
    <source>
        <dbReference type="Google" id="ProtNLM"/>
    </source>
</evidence>
<feature type="transmembrane region" description="Helical" evidence="1">
    <location>
        <begin position="183"/>
        <end position="213"/>
    </location>
</feature>
<feature type="transmembrane region" description="Helical" evidence="1">
    <location>
        <begin position="296"/>
        <end position="320"/>
    </location>
</feature>
<keyword evidence="1" id="KW-0812">Transmembrane</keyword>
<organism evidence="2 3">
    <name type="scientific">candidate division WWE3 bacterium RIFCSPLOWO2_12_FULL_36_10</name>
    <dbReference type="NCBI Taxonomy" id="1802630"/>
    <lineage>
        <taxon>Bacteria</taxon>
        <taxon>Katanobacteria</taxon>
    </lineage>
</organism>
<accession>A0A1F4VIL0</accession>
<keyword evidence="1" id="KW-0472">Membrane</keyword>
<evidence type="ECO:0000256" key="1">
    <source>
        <dbReference type="SAM" id="Phobius"/>
    </source>
</evidence>
<dbReference type="STRING" id="1802630.A3H26_03430"/>
<protein>
    <recommendedName>
        <fullName evidence="4">Membrane protein 6-pyruvoyl-tetrahydropterin synthase-related domain-containing protein</fullName>
    </recommendedName>
</protein>
<evidence type="ECO:0000313" key="2">
    <source>
        <dbReference type="EMBL" id="OGC57041.1"/>
    </source>
</evidence>
<feature type="transmembrane region" description="Helical" evidence="1">
    <location>
        <begin position="150"/>
        <end position="171"/>
    </location>
</feature>